<dbReference type="Proteomes" id="UP000009096">
    <property type="component" value="Chromosome 2"/>
</dbReference>
<dbReference type="KEGG" id="fvr:FVEG_15807"/>
<evidence type="ECO:0000313" key="1">
    <source>
        <dbReference type="EMBL" id="EWG45215.1"/>
    </source>
</evidence>
<evidence type="ECO:0000313" key="2">
    <source>
        <dbReference type="Proteomes" id="UP000009096"/>
    </source>
</evidence>
<dbReference type="VEuPathDB" id="FungiDB:FVEG_15807"/>
<gene>
    <name evidence="1" type="ORF">FVEG_15807</name>
</gene>
<accession>W7MC73</accession>
<reference evidence="1 2" key="1">
    <citation type="journal article" date="2010" name="Nature">
        <title>Comparative genomics reveals mobile pathogenicity chromosomes in Fusarium.</title>
        <authorList>
            <person name="Ma L.J."/>
            <person name="van der Does H.C."/>
            <person name="Borkovich K.A."/>
            <person name="Coleman J.J."/>
            <person name="Daboussi M.J."/>
            <person name="Di Pietro A."/>
            <person name="Dufresne M."/>
            <person name="Freitag M."/>
            <person name="Grabherr M."/>
            <person name="Henrissat B."/>
            <person name="Houterman P.M."/>
            <person name="Kang S."/>
            <person name="Shim W.B."/>
            <person name="Woloshuk C."/>
            <person name="Xie X."/>
            <person name="Xu J.R."/>
            <person name="Antoniw J."/>
            <person name="Baker S.E."/>
            <person name="Bluhm B.H."/>
            <person name="Breakspear A."/>
            <person name="Brown D.W."/>
            <person name="Butchko R.A."/>
            <person name="Chapman S."/>
            <person name="Coulson R."/>
            <person name="Coutinho P.M."/>
            <person name="Danchin E.G."/>
            <person name="Diener A."/>
            <person name="Gale L.R."/>
            <person name="Gardiner D.M."/>
            <person name="Goff S."/>
            <person name="Hammond-Kosack K.E."/>
            <person name="Hilburn K."/>
            <person name="Hua-Van A."/>
            <person name="Jonkers W."/>
            <person name="Kazan K."/>
            <person name="Kodira C.D."/>
            <person name="Koehrsen M."/>
            <person name="Kumar L."/>
            <person name="Lee Y.H."/>
            <person name="Li L."/>
            <person name="Manners J.M."/>
            <person name="Miranda-Saavedra D."/>
            <person name="Mukherjee M."/>
            <person name="Park G."/>
            <person name="Park J."/>
            <person name="Park S.Y."/>
            <person name="Proctor R.H."/>
            <person name="Regev A."/>
            <person name="Ruiz-Roldan M.C."/>
            <person name="Sain D."/>
            <person name="Sakthikumar S."/>
            <person name="Sykes S."/>
            <person name="Schwartz D.C."/>
            <person name="Turgeon B.G."/>
            <person name="Wapinski I."/>
            <person name="Yoder O."/>
            <person name="Young S."/>
            <person name="Zeng Q."/>
            <person name="Zhou S."/>
            <person name="Galagan J."/>
            <person name="Cuomo C.A."/>
            <person name="Kistler H.C."/>
            <person name="Rep M."/>
        </authorList>
    </citation>
    <scope>NUCLEOTIDE SEQUENCE [LARGE SCALE GENOMIC DNA]</scope>
    <source>
        <strain evidence="2">M3125 / FGSC 7600</strain>
    </source>
</reference>
<dbReference type="RefSeq" id="XP_018751406.1">
    <property type="nucleotide sequence ID" value="XM_018904999.1"/>
</dbReference>
<dbReference type="EMBL" id="DS022248">
    <property type="protein sequence ID" value="EWG45215.1"/>
    <property type="molecule type" value="Genomic_DNA"/>
</dbReference>
<dbReference type="AlphaFoldDB" id="W7MC73"/>
<keyword evidence="2" id="KW-1185">Reference proteome</keyword>
<organism evidence="1 2">
    <name type="scientific">Gibberella moniliformis (strain M3125 / FGSC 7600)</name>
    <name type="common">Maize ear and stalk rot fungus</name>
    <name type="synonym">Fusarium verticillioides</name>
    <dbReference type="NCBI Taxonomy" id="334819"/>
    <lineage>
        <taxon>Eukaryota</taxon>
        <taxon>Fungi</taxon>
        <taxon>Dikarya</taxon>
        <taxon>Ascomycota</taxon>
        <taxon>Pezizomycotina</taxon>
        <taxon>Sordariomycetes</taxon>
        <taxon>Hypocreomycetidae</taxon>
        <taxon>Hypocreales</taxon>
        <taxon>Nectriaceae</taxon>
        <taxon>Fusarium</taxon>
        <taxon>Fusarium fujikuroi species complex</taxon>
    </lineage>
</organism>
<proteinExistence type="predicted"/>
<dbReference type="EMBL" id="CM000579">
    <property type="protein sequence ID" value="EWG45215.1"/>
    <property type="molecule type" value="Genomic_DNA"/>
</dbReference>
<protein>
    <submittedName>
        <fullName evidence="1">Uncharacterized protein</fullName>
    </submittedName>
</protein>
<dbReference type="GeneID" id="30072683"/>
<sequence>MEEPVTLSTLTVSSDHEVLQQRHLSTATRNSDQRSLLTAWKSNIGGWNRYQHDKYSCAHRYQKTNANIILFHCNLALVDIGSYLLIDTNKVANCCHFWNYPFLFLAQHIIVCGNAGSLPIGLAVPMAYFDLDDSLQ</sequence>
<name>W7MC73_GIBM7</name>